<proteinExistence type="predicted"/>
<dbReference type="Pfam" id="PF08376">
    <property type="entry name" value="NIT"/>
    <property type="match status" value="1"/>
</dbReference>
<keyword evidence="6 10" id="KW-1133">Transmembrane helix</keyword>
<comment type="subcellular location">
    <subcellularLocation>
        <location evidence="1">Membrane</location>
        <topology evidence="1">Single-pass type I membrane protein</topology>
    </subcellularLocation>
</comment>
<organism evidence="12 13">
    <name type="scientific">Dimorphilus gyrociliatus</name>
    <dbReference type="NCBI Taxonomy" id="2664684"/>
    <lineage>
        <taxon>Eukaryota</taxon>
        <taxon>Metazoa</taxon>
        <taxon>Spiralia</taxon>
        <taxon>Lophotrochozoa</taxon>
        <taxon>Annelida</taxon>
        <taxon>Polychaeta</taxon>
        <taxon>Polychaeta incertae sedis</taxon>
        <taxon>Dinophilidae</taxon>
        <taxon>Dimorphilus</taxon>
    </lineage>
</organism>
<reference evidence="12 13" key="1">
    <citation type="submission" date="2020-08" db="EMBL/GenBank/DDBJ databases">
        <authorList>
            <person name="Hejnol A."/>
        </authorList>
    </citation>
    <scope>NUCLEOTIDE SEQUENCE [LARGE SCALE GENOMIC DNA]</scope>
</reference>
<dbReference type="Gene3D" id="6.10.250.780">
    <property type="match status" value="1"/>
</dbReference>
<dbReference type="FunFam" id="3.30.70.1230:FF:000030">
    <property type="entry name" value="Si:ch211-215j19.12"/>
    <property type="match status" value="1"/>
</dbReference>
<evidence type="ECO:0000259" key="11">
    <source>
        <dbReference type="PROSITE" id="PS50125"/>
    </source>
</evidence>
<evidence type="ECO:0000256" key="6">
    <source>
        <dbReference type="ARBA" id="ARBA00022989"/>
    </source>
</evidence>
<dbReference type="Gene3D" id="3.30.70.1230">
    <property type="entry name" value="Nucleotide cyclase"/>
    <property type="match status" value="1"/>
</dbReference>
<evidence type="ECO:0000256" key="4">
    <source>
        <dbReference type="ARBA" id="ARBA00022729"/>
    </source>
</evidence>
<dbReference type="AlphaFoldDB" id="A0A7I8V650"/>
<dbReference type="GO" id="GO:0007168">
    <property type="term" value="P:receptor guanylyl cyclase signaling pathway"/>
    <property type="evidence" value="ECO:0007669"/>
    <property type="project" value="TreeGrafter"/>
</dbReference>
<dbReference type="EC" id="4.6.1.2" evidence="2"/>
<dbReference type="GO" id="GO:0035556">
    <property type="term" value="P:intracellular signal transduction"/>
    <property type="evidence" value="ECO:0007669"/>
    <property type="project" value="InterPro"/>
</dbReference>
<evidence type="ECO:0000256" key="7">
    <source>
        <dbReference type="ARBA" id="ARBA00023136"/>
    </source>
</evidence>
<dbReference type="GO" id="GO:0005886">
    <property type="term" value="C:plasma membrane"/>
    <property type="evidence" value="ECO:0007669"/>
    <property type="project" value="TreeGrafter"/>
</dbReference>
<feature type="transmembrane region" description="Helical" evidence="10">
    <location>
        <begin position="357"/>
        <end position="377"/>
    </location>
</feature>
<dbReference type="InterPro" id="IPR050401">
    <property type="entry name" value="Cyclic_nucleotide_synthase"/>
</dbReference>
<dbReference type="GO" id="GO:0001653">
    <property type="term" value="F:peptide receptor activity"/>
    <property type="evidence" value="ECO:0007669"/>
    <property type="project" value="TreeGrafter"/>
</dbReference>
<dbReference type="CDD" id="cd07302">
    <property type="entry name" value="CHD"/>
    <property type="match status" value="1"/>
</dbReference>
<evidence type="ECO:0000256" key="1">
    <source>
        <dbReference type="ARBA" id="ARBA00004479"/>
    </source>
</evidence>
<dbReference type="PANTHER" id="PTHR11920">
    <property type="entry name" value="GUANYLYL CYCLASE"/>
    <property type="match status" value="1"/>
</dbReference>
<dbReference type="InterPro" id="IPR013587">
    <property type="entry name" value="Nitrate/nitrite_sensing"/>
</dbReference>
<dbReference type="Pfam" id="PF00211">
    <property type="entry name" value="Guanylate_cyc"/>
    <property type="match status" value="1"/>
</dbReference>
<dbReference type="SUPFAM" id="SSF55073">
    <property type="entry name" value="Nucleotide cyclase"/>
    <property type="match status" value="1"/>
</dbReference>
<evidence type="ECO:0000256" key="9">
    <source>
        <dbReference type="ARBA" id="ARBA00023293"/>
    </source>
</evidence>
<dbReference type="PANTHER" id="PTHR11920:SF501">
    <property type="entry name" value="GUANYLATE CYCLASE 32E"/>
    <property type="match status" value="1"/>
</dbReference>
<evidence type="ECO:0000256" key="5">
    <source>
        <dbReference type="ARBA" id="ARBA00022741"/>
    </source>
</evidence>
<evidence type="ECO:0000313" key="13">
    <source>
        <dbReference type="Proteomes" id="UP000549394"/>
    </source>
</evidence>
<evidence type="ECO:0000256" key="2">
    <source>
        <dbReference type="ARBA" id="ARBA00012202"/>
    </source>
</evidence>
<comment type="caution">
    <text evidence="12">The sequence shown here is derived from an EMBL/GenBank/DDBJ whole genome shotgun (WGS) entry which is preliminary data.</text>
</comment>
<dbReference type="SMART" id="SM00044">
    <property type="entry name" value="CYCc"/>
    <property type="match status" value="1"/>
</dbReference>
<name>A0A7I8V650_9ANNE</name>
<evidence type="ECO:0000313" key="12">
    <source>
        <dbReference type="EMBL" id="CAD5111703.1"/>
    </source>
</evidence>
<gene>
    <name evidence="12" type="ORF">DGYR_LOCUS954</name>
</gene>
<dbReference type="InterPro" id="IPR029787">
    <property type="entry name" value="Nucleotide_cyclase"/>
</dbReference>
<accession>A0A7I8V650</accession>
<dbReference type="InterPro" id="IPR011645">
    <property type="entry name" value="HNOB_dom_associated"/>
</dbReference>
<dbReference type="Proteomes" id="UP000549394">
    <property type="component" value="Unassembled WGS sequence"/>
</dbReference>
<feature type="domain" description="Guanylate cyclase" evidence="11">
    <location>
        <begin position="440"/>
        <end position="564"/>
    </location>
</feature>
<dbReference type="Pfam" id="PF07701">
    <property type="entry name" value="HNOBA"/>
    <property type="match status" value="1"/>
</dbReference>
<feature type="transmembrane region" description="Helical" evidence="10">
    <location>
        <begin position="34"/>
        <end position="51"/>
    </location>
</feature>
<dbReference type="GO" id="GO:0000166">
    <property type="term" value="F:nucleotide binding"/>
    <property type="evidence" value="ECO:0007669"/>
    <property type="project" value="UniProtKB-KW"/>
</dbReference>
<keyword evidence="7 10" id="KW-0472">Membrane</keyword>
<dbReference type="GO" id="GO:0004383">
    <property type="term" value="F:guanylate cyclase activity"/>
    <property type="evidence" value="ECO:0007669"/>
    <property type="project" value="UniProtKB-EC"/>
</dbReference>
<keyword evidence="4" id="KW-0732">Signal</keyword>
<evidence type="ECO:0000256" key="8">
    <source>
        <dbReference type="ARBA" id="ARBA00023239"/>
    </source>
</evidence>
<protein>
    <recommendedName>
        <fullName evidence="2">guanylate cyclase</fullName>
        <ecNumber evidence="2">4.6.1.2</ecNumber>
    </recommendedName>
</protein>
<dbReference type="GO" id="GO:0004016">
    <property type="term" value="F:adenylate cyclase activity"/>
    <property type="evidence" value="ECO:0007669"/>
    <property type="project" value="TreeGrafter"/>
</dbReference>
<keyword evidence="8" id="KW-0456">Lyase</keyword>
<dbReference type="EMBL" id="CAJFCJ010000002">
    <property type="protein sequence ID" value="CAD5111703.1"/>
    <property type="molecule type" value="Genomic_DNA"/>
</dbReference>
<keyword evidence="9" id="KW-0141">cGMP biosynthesis</keyword>
<evidence type="ECO:0000256" key="10">
    <source>
        <dbReference type="SAM" id="Phobius"/>
    </source>
</evidence>
<sequence>MYSTQSLTESNELDDYKTLLDTGMRQRIKQIAKLLMVLILPVATLIVFAGIQTASAIREESRASRAASDLQQYFLIDQLITNLQVERGITATYLSSNETNKDAYEKMLHIQNATTKIFYSVETWPSGGLKVREEIYETKEDLLNKIIEFRKKPQKNVNGTMFYYTYIINELMSWTARFIDLPIGLKNFDLVAIVALLASGNEIGIQRGFVCWKPDKLSYCKILNYLNNTCQGSSWITSCNMSPNDLAYLTKATNQNDLWLRLSFMYSSYVEKTHKLKIKEISNIFTSILTIKEFLMGSNFVNDCLKFSSAERNELANKWFEHNTIYLDKIQELRVELSVKIKEEIEDIVNSTKRIQIIYTTVLTAVVLICISLCIWYTHCVNSLTYKVASYAVHKAEKSKELAKEKKKTEVLLYQMLPKSVAESLKKKKPVKAEFFESATIFFSDIVGFTEIAAKSSPQELVELLNGLYSMFDKTIGKYNLYKVETIGDAYMVASGVPEPFKQHAQEMCIFALEIRESLSHCYVPHLPDEVLYVRIGIHSGQCCAGIVGIKMPRYCLFGDTVEIFFIKFVQA</sequence>
<keyword evidence="5" id="KW-0547">Nucleotide-binding</keyword>
<dbReference type="InterPro" id="IPR001054">
    <property type="entry name" value="A/G_cyclase"/>
</dbReference>
<dbReference type="OrthoDB" id="60033at2759"/>
<dbReference type="PROSITE" id="PS50125">
    <property type="entry name" value="GUANYLATE_CYCLASE_2"/>
    <property type="match status" value="1"/>
</dbReference>
<evidence type="ECO:0000256" key="3">
    <source>
        <dbReference type="ARBA" id="ARBA00022692"/>
    </source>
</evidence>
<keyword evidence="3 10" id="KW-0812">Transmembrane</keyword>
<keyword evidence="13" id="KW-1185">Reference proteome</keyword>